<feature type="transmembrane region" description="Helical" evidence="1">
    <location>
        <begin position="151"/>
        <end position="176"/>
    </location>
</feature>
<keyword evidence="1" id="KW-0472">Membrane</keyword>
<comment type="caution">
    <text evidence="2">The sequence shown here is derived from an EMBL/GenBank/DDBJ whole genome shotgun (WGS) entry which is preliminary data.</text>
</comment>
<evidence type="ECO:0000313" key="2">
    <source>
        <dbReference type="EMBL" id="ROZ64709.1"/>
    </source>
</evidence>
<gene>
    <name evidence="2" type="ORF">EDL96_02405</name>
</gene>
<dbReference type="Proteomes" id="UP000270616">
    <property type="component" value="Unassembled WGS sequence"/>
</dbReference>
<feature type="transmembrane region" description="Helical" evidence="1">
    <location>
        <begin position="116"/>
        <end position="139"/>
    </location>
</feature>
<dbReference type="AlphaFoldDB" id="A0A3N4A715"/>
<accession>A0A3N4A715</accession>
<keyword evidence="1" id="KW-0812">Transmembrane</keyword>
<proteinExistence type="predicted"/>
<feature type="transmembrane region" description="Helical" evidence="1">
    <location>
        <begin position="92"/>
        <end position="110"/>
    </location>
</feature>
<name>A0A3N4A715_9MICC</name>
<evidence type="ECO:0008006" key="4">
    <source>
        <dbReference type="Google" id="ProtNLM"/>
    </source>
</evidence>
<feature type="transmembrane region" description="Helical" evidence="1">
    <location>
        <begin position="188"/>
        <end position="208"/>
    </location>
</feature>
<feature type="transmembrane region" description="Helical" evidence="1">
    <location>
        <begin position="48"/>
        <end position="72"/>
    </location>
</feature>
<dbReference type="OrthoDB" id="4935320at2"/>
<dbReference type="SUPFAM" id="SSF48317">
    <property type="entry name" value="Acid phosphatase/Vanadium-dependent haloperoxidase"/>
    <property type="match status" value="1"/>
</dbReference>
<reference evidence="2 3" key="1">
    <citation type="submission" date="2018-10" db="EMBL/GenBank/DDBJ databases">
        <title>Kocuria sp. M5W7-7, whole genome shotgun sequence.</title>
        <authorList>
            <person name="Tuo L."/>
        </authorList>
    </citation>
    <scope>NUCLEOTIDE SEQUENCE [LARGE SCALE GENOMIC DNA]</scope>
    <source>
        <strain evidence="2 3">M5W7-7</strain>
    </source>
</reference>
<sequence length="213" mass="22881">MTTRAASPQDTAVDPAPNRWATLVAKRLSPATLGGVLLGTAGLVDSGWWGLMWAVITAAVVLVLPMTVLIVLARRGIVDTRYVRNREHRFPVYIGVCVLILGTLAAHYVLGPVLGIPFSVTLTAAFLFLGVVVVMLVTLRWKVSAHTAMAAVFAVAIPLLVAGWLGAFTWVVPVAVAWSRIRTGDHTYWQTVVGAWIGVLIGGFYGLAWHAMI</sequence>
<organism evidence="2 3">
    <name type="scientific">Kocuria soli</name>
    <dbReference type="NCBI Taxonomy" id="2485125"/>
    <lineage>
        <taxon>Bacteria</taxon>
        <taxon>Bacillati</taxon>
        <taxon>Actinomycetota</taxon>
        <taxon>Actinomycetes</taxon>
        <taxon>Micrococcales</taxon>
        <taxon>Micrococcaceae</taxon>
        <taxon>Kocuria</taxon>
    </lineage>
</organism>
<protein>
    <recommendedName>
        <fullName evidence="4">Phosphatase PAP2 family protein</fullName>
    </recommendedName>
</protein>
<dbReference type="RefSeq" id="WP_123824085.1">
    <property type="nucleotide sequence ID" value="NZ_RKMF01000002.1"/>
</dbReference>
<dbReference type="EMBL" id="RKMF01000002">
    <property type="protein sequence ID" value="ROZ64709.1"/>
    <property type="molecule type" value="Genomic_DNA"/>
</dbReference>
<keyword evidence="1" id="KW-1133">Transmembrane helix</keyword>
<dbReference type="InterPro" id="IPR036938">
    <property type="entry name" value="PAP2/HPO_sf"/>
</dbReference>
<evidence type="ECO:0000313" key="3">
    <source>
        <dbReference type="Proteomes" id="UP000270616"/>
    </source>
</evidence>
<keyword evidence="3" id="KW-1185">Reference proteome</keyword>
<evidence type="ECO:0000256" key="1">
    <source>
        <dbReference type="SAM" id="Phobius"/>
    </source>
</evidence>